<evidence type="ECO:0000313" key="12">
    <source>
        <dbReference type="Proteomes" id="UP000683511"/>
    </source>
</evidence>
<comment type="catalytic activity">
    <reaction evidence="8">
        <text>(2R)-3-phosphoglycerate + UDP-alpha-D-glucose = (2R)-2-O-(alpha-D-glucopyranosyl)-3-phospho-glycerate + UDP + H(+)</text>
        <dbReference type="Rhea" id="RHEA:31319"/>
        <dbReference type="ChEBI" id="CHEBI:15378"/>
        <dbReference type="ChEBI" id="CHEBI:58223"/>
        <dbReference type="ChEBI" id="CHEBI:58272"/>
        <dbReference type="ChEBI" id="CHEBI:58885"/>
        <dbReference type="ChEBI" id="CHEBI:62600"/>
        <dbReference type="EC" id="2.4.1.266"/>
    </reaction>
    <physiologicalReaction direction="left-to-right" evidence="8">
        <dbReference type="Rhea" id="RHEA:31320"/>
    </physiologicalReaction>
</comment>
<evidence type="ECO:0000256" key="5">
    <source>
        <dbReference type="ARBA" id="ARBA00022842"/>
    </source>
</evidence>
<dbReference type="Gene3D" id="3.90.550.10">
    <property type="entry name" value="Spore Coat Polysaccharide Biosynthesis Protein SpsA, Chain A"/>
    <property type="match status" value="1"/>
</dbReference>
<comment type="catalytic activity">
    <reaction evidence="9">
        <text>an NDP-alpha-D-glucose + (2R)-3-phosphoglycerate = (2R)-2-O-(alpha-D-glucopyranosyl)-3-phospho-glycerate + a ribonucleoside 5'-diphosphate + H(+)</text>
        <dbReference type="Rhea" id="RHEA:47244"/>
        <dbReference type="ChEBI" id="CHEBI:15378"/>
        <dbReference type="ChEBI" id="CHEBI:57930"/>
        <dbReference type="ChEBI" id="CHEBI:58272"/>
        <dbReference type="ChEBI" id="CHEBI:62600"/>
        <dbReference type="ChEBI" id="CHEBI:76533"/>
        <dbReference type="EC" id="2.4.1.266"/>
    </reaction>
    <physiologicalReaction direction="left-to-right" evidence="9">
        <dbReference type="Rhea" id="RHEA:47245"/>
    </physiologicalReaction>
</comment>
<dbReference type="Proteomes" id="UP000683511">
    <property type="component" value="Chromosome"/>
</dbReference>
<evidence type="ECO:0000256" key="7">
    <source>
        <dbReference type="ARBA" id="ARBA00040894"/>
    </source>
</evidence>
<dbReference type="KEGG" id="rsin:B6N60_01819"/>
<accession>A0A975Y4F6</accession>
<evidence type="ECO:0000256" key="2">
    <source>
        <dbReference type="ARBA" id="ARBA00006739"/>
    </source>
</evidence>
<dbReference type="InterPro" id="IPR050256">
    <property type="entry name" value="Glycosyltransferase_2"/>
</dbReference>
<keyword evidence="12" id="KW-1185">Reference proteome</keyword>
<keyword evidence="5" id="KW-0460">Magnesium</keyword>
<dbReference type="PANTHER" id="PTHR48090">
    <property type="entry name" value="UNDECAPRENYL-PHOSPHATE 4-DEOXY-4-FORMAMIDO-L-ARABINOSE TRANSFERASE-RELATED"/>
    <property type="match status" value="1"/>
</dbReference>
<comment type="similarity">
    <text evidence="2">Belongs to the glycosyltransferase 2 family.</text>
</comment>
<evidence type="ECO:0000313" key="11">
    <source>
        <dbReference type="EMBL" id="QXE23130.1"/>
    </source>
</evidence>
<evidence type="ECO:0000256" key="1">
    <source>
        <dbReference type="ARBA" id="ARBA00001946"/>
    </source>
</evidence>
<dbReference type="PANTHER" id="PTHR48090:SF10">
    <property type="entry name" value="GLUCOSYL-3-PHOSPHOGLYCERATE SYNTHASE"/>
    <property type="match status" value="1"/>
</dbReference>
<comment type="cofactor">
    <cofactor evidence="1">
        <name>Mg(2+)</name>
        <dbReference type="ChEBI" id="CHEBI:18420"/>
    </cofactor>
</comment>
<dbReference type="Pfam" id="PF00535">
    <property type="entry name" value="Glycos_transf_2"/>
    <property type="match status" value="1"/>
</dbReference>
<evidence type="ECO:0000256" key="4">
    <source>
        <dbReference type="ARBA" id="ARBA00022679"/>
    </source>
</evidence>
<dbReference type="InterPro" id="IPR001173">
    <property type="entry name" value="Glyco_trans_2-like"/>
</dbReference>
<reference evidence="11" key="1">
    <citation type="submission" date="2017-04" db="EMBL/GenBank/DDBJ databases">
        <title>Genome deletions in a multicellular cyanobacterial endosymbiont for morphological adaptation in marine diatoms.</title>
        <authorList>
            <person name="Wang Y."/>
            <person name="Gao H."/>
            <person name="Li R."/>
            <person name="Xu X."/>
        </authorList>
    </citation>
    <scope>NUCLEOTIDE SEQUENCE</scope>
    <source>
        <strain evidence="11">FACHB 800</strain>
    </source>
</reference>
<gene>
    <name evidence="11" type="ORF">B6N60_01819</name>
</gene>
<evidence type="ECO:0000256" key="3">
    <source>
        <dbReference type="ARBA" id="ARBA00022676"/>
    </source>
</evidence>
<dbReference type="RefSeq" id="WP_199317756.1">
    <property type="nucleotide sequence ID" value="NZ_CP021056.1"/>
</dbReference>
<feature type="domain" description="Glycosyltransferase 2-like" evidence="10">
    <location>
        <begin position="5"/>
        <end position="47"/>
    </location>
</feature>
<evidence type="ECO:0000256" key="6">
    <source>
        <dbReference type="ARBA" id="ARBA00039022"/>
    </source>
</evidence>
<evidence type="ECO:0000259" key="10">
    <source>
        <dbReference type="Pfam" id="PF00535"/>
    </source>
</evidence>
<keyword evidence="3" id="KW-0328">Glycosyltransferase</keyword>
<dbReference type="InterPro" id="IPR029044">
    <property type="entry name" value="Nucleotide-diphossugar_trans"/>
</dbReference>
<organism evidence="11 12">
    <name type="scientific">Richelia sinica FACHB-800</name>
    <dbReference type="NCBI Taxonomy" id="1357546"/>
    <lineage>
        <taxon>Bacteria</taxon>
        <taxon>Bacillati</taxon>
        <taxon>Cyanobacteriota</taxon>
        <taxon>Cyanophyceae</taxon>
        <taxon>Nostocales</taxon>
        <taxon>Nostocaceae</taxon>
        <taxon>Richelia</taxon>
    </lineage>
</organism>
<sequence>MPTISIIIRCYNEEEHIGRLLSGIIQQTIKDVEIIVVDSGSTDATMQPFP</sequence>
<dbReference type="EC" id="2.4.1.266" evidence="6"/>
<dbReference type="SUPFAM" id="SSF53448">
    <property type="entry name" value="Nucleotide-diphospho-sugar transferases"/>
    <property type="match status" value="1"/>
</dbReference>
<dbReference type="AlphaFoldDB" id="A0A975Y4F6"/>
<evidence type="ECO:0000256" key="9">
    <source>
        <dbReference type="ARBA" id="ARBA00048997"/>
    </source>
</evidence>
<dbReference type="CDD" id="cd00761">
    <property type="entry name" value="Glyco_tranf_GTA_type"/>
    <property type="match status" value="1"/>
</dbReference>
<keyword evidence="4" id="KW-0808">Transferase</keyword>
<name>A0A975Y4F6_9NOST</name>
<dbReference type="GO" id="GO:0016757">
    <property type="term" value="F:glycosyltransferase activity"/>
    <property type="evidence" value="ECO:0007669"/>
    <property type="project" value="UniProtKB-KW"/>
</dbReference>
<evidence type="ECO:0000256" key="8">
    <source>
        <dbReference type="ARBA" id="ARBA00048689"/>
    </source>
</evidence>
<proteinExistence type="inferred from homology"/>
<dbReference type="EMBL" id="CP021056">
    <property type="protein sequence ID" value="QXE23130.1"/>
    <property type="molecule type" value="Genomic_DNA"/>
</dbReference>
<protein>
    <recommendedName>
        <fullName evidence="7">Glucosyl-3-phosphoglycerate synthase</fullName>
        <ecNumber evidence="6">2.4.1.266</ecNumber>
    </recommendedName>
</protein>